<protein>
    <submittedName>
        <fullName evidence="1">Uncharacterized protein</fullName>
    </submittedName>
</protein>
<dbReference type="Proteomes" id="UP001307849">
    <property type="component" value="Unassembled WGS sequence"/>
</dbReference>
<accession>A0AAN8PAE4</accession>
<gene>
    <name evidence="1" type="ORF">TWF506_001829</name>
</gene>
<evidence type="ECO:0000313" key="2">
    <source>
        <dbReference type="Proteomes" id="UP001307849"/>
    </source>
</evidence>
<dbReference type="EMBL" id="JAVHJM010000001">
    <property type="protein sequence ID" value="KAK6521616.1"/>
    <property type="molecule type" value="Genomic_DNA"/>
</dbReference>
<name>A0AAN8PAE4_9PEZI</name>
<sequence length="394" mass="43261">MPYQSRFWELGSETCPFPKRILILILVSPNIIPAYNFVEAAPLNSDGSAKETSLASVSSVSTIFDISIGTTISTAQAKPRVEPTSAIQVFSNESSSTKTVSTIIGTGTPSIKLESTKELLGSPKLNSTNSTGDSPTRTDKRYGEFLGPRWFYESKIAVECPSVDTILTLDMSGIDRSLFPGSETLILPLDYNTLFPSLIHARNAILIGVNDCKDCDCLDDGEMIPNWFKGTDGTCKTDRDTSICQLVYGCYCSALLTQPQPTFTGVTAEDYQNAMDQIPWSVRVDPRNYGYWWKNAPTNAQGRRVWLKAPDNYIPGFTYSRGGHKELVPGTKEPYYLEGPESDYDDIPLNRGTAWGLGAGKGLVWKRDNVTPANLGGDGEVVATKTQPEFEEDH</sequence>
<organism evidence="1 2">
    <name type="scientific">Arthrobotrys conoides</name>
    <dbReference type="NCBI Taxonomy" id="74498"/>
    <lineage>
        <taxon>Eukaryota</taxon>
        <taxon>Fungi</taxon>
        <taxon>Dikarya</taxon>
        <taxon>Ascomycota</taxon>
        <taxon>Pezizomycotina</taxon>
        <taxon>Orbiliomycetes</taxon>
        <taxon>Orbiliales</taxon>
        <taxon>Orbiliaceae</taxon>
        <taxon>Arthrobotrys</taxon>
    </lineage>
</organism>
<keyword evidence="2" id="KW-1185">Reference proteome</keyword>
<evidence type="ECO:0000313" key="1">
    <source>
        <dbReference type="EMBL" id="KAK6521616.1"/>
    </source>
</evidence>
<dbReference type="AlphaFoldDB" id="A0AAN8PAE4"/>
<proteinExistence type="predicted"/>
<comment type="caution">
    <text evidence="1">The sequence shown here is derived from an EMBL/GenBank/DDBJ whole genome shotgun (WGS) entry which is preliminary data.</text>
</comment>
<reference evidence="1 2" key="1">
    <citation type="submission" date="2019-10" db="EMBL/GenBank/DDBJ databases">
        <authorList>
            <person name="Palmer J.M."/>
        </authorList>
    </citation>
    <scope>NUCLEOTIDE SEQUENCE [LARGE SCALE GENOMIC DNA]</scope>
    <source>
        <strain evidence="1 2">TWF506</strain>
    </source>
</reference>